<sequence length="129" mass="14620">MHRFRLGLLTGRVGPSLKRTRTDSVRAWSGELEVFVAVSNFRNTKNRWANEGAVRNEEGRARTTANNPASARYCVQDVQVTLCEHARLLTPLFCAVIAECDEGEIPNEGRRRKCARMRLDVKLQLLHQG</sequence>
<proteinExistence type="predicted"/>
<dbReference type="HOGENOM" id="CLU_1948205_0_0_1"/>
<evidence type="ECO:0000313" key="2">
    <source>
        <dbReference type="Proteomes" id="UP000008142"/>
    </source>
</evidence>
<gene>
    <name evidence="1" type="ORF">HCEG_05016</name>
</gene>
<dbReference type="Proteomes" id="UP000008142">
    <property type="component" value="Unassembled WGS sequence"/>
</dbReference>
<reference evidence="2" key="1">
    <citation type="submission" date="2008-07" db="EMBL/GenBank/DDBJ databases">
        <title>Annotation of Ajellomyces capsulatus strain H88.</title>
        <authorList>
            <person name="Champion M."/>
            <person name="Cuomo C."/>
            <person name="Ma L.-J."/>
            <person name="Henn M.R."/>
            <person name="Sil A."/>
            <person name="Goldman B."/>
            <person name="Young S.K."/>
            <person name="Kodira C.D."/>
            <person name="Zeng Q."/>
            <person name="Koehrsen M."/>
            <person name="Alvarado L."/>
            <person name="Berlin A."/>
            <person name="Borenstein D."/>
            <person name="Chen Z."/>
            <person name="Engels R."/>
            <person name="Freedman E."/>
            <person name="Gellesch M."/>
            <person name="Goldberg J."/>
            <person name="Griggs A."/>
            <person name="Gujja S."/>
            <person name="Heiman D."/>
            <person name="Hepburn T."/>
            <person name="Howarth C."/>
            <person name="Jen D."/>
            <person name="Larson L."/>
            <person name="Lewis B."/>
            <person name="Mehta T."/>
            <person name="Park D."/>
            <person name="Pearson M."/>
            <person name="Roberts A."/>
            <person name="Saif S."/>
            <person name="Shea T."/>
            <person name="Shenoy N."/>
            <person name="Sisk P."/>
            <person name="Stolte C."/>
            <person name="Sykes S."/>
            <person name="Walk T."/>
            <person name="White J."/>
            <person name="Yandava C."/>
            <person name="Klein B."/>
            <person name="McEwen J.G."/>
            <person name="Puccia R."/>
            <person name="Goldman G.H."/>
            <person name="Felipe M.S."/>
            <person name="Nino-Vega G."/>
            <person name="San-Blas G."/>
            <person name="Taylor J."/>
            <person name="Mendoza L."/>
            <person name="Galagan J."/>
            <person name="Nusbaum C."/>
            <person name="Birren B."/>
        </authorList>
    </citation>
    <scope>NUCLEOTIDE SEQUENCE [LARGE SCALE GENOMIC DNA]</scope>
    <source>
        <strain evidence="2">H88</strain>
    </source>
</reference>
<organism evidence="2">
    <name type="scientific">Ajellomyces capsulatus (strain H88)</name>
    <name type="common">Darling's disease fungus</name>
    <name type="synonym">Histoplasma capsulatum</name>
    <dbReference type="NCBI Taxonomy" id="544711"/>
    <lineage>
        <taxon>Eukaryota</taxon>
        <taxon>Fungi</taxon>
        <taxon>Dikarya</taxon>
        <taxon>Ascomycota</taxon>
        <taxon>Pezizomycotina</taxon>
        <taxon>Eurotiomycetes</taxon>
        <taxon>Eurotiomycetidae</taxon>
        <taxon>Onygenales</taxon>
        <taxon>Ajellomycetaceae</taxon>
        <taxon>Histoplasma</taxon>
    </lineage>
</organism>
<accession>F0UJQ8</accession>
<dbReference type="AlphaFoldDB" id="F0UJQ8"/>
<dbReference type="EMBL" id="DS990639">
    <property type="protein sequence ID" value="EGC45801.1"/>
    <property type="molecule type" value="Genomic_DNA"/>
</dbReference>
<protein>
    <submittedName>
        <fullName evidence="1">Uncharacterized protein</fullName>
    </submittedName>
</protein>
<evidence type="ECO:0000313" key="1">
    <source>
        <dbReference type="EMBL" id="EGC45801.1"/>
    </source>
</evidence>
<name>F0UJQ8_AJEC8</name>